<dbReference type="EMBL" id="AZER01000013">
    <property type="protein sequence ID" value="KRL28014.1"/>
    <property type="molecule type" value="Genomic_DNA"/>
</dbReference>
<evidence type="ECO:0000313" key="3">
    <source>
        <dbReference type="Proteomes" id="UP000051445"/>
    </source>
</evidence>
<dbReference type="PANTHER" id="PTHR42957:SF1">
    <property type="entry name" value="HELICASE MJ1565-RELATED"/>
    <property type="match status" value="1"/>
</dbReference>
<gene>
    <name evidence="2" type="ORF">FD27_GL000288</name>
</gene>
<dbReference type="Gene3D" id="3.40.50.300">
    <property type="entry name" value="P-loop containing nucleotide triphosphate hydrolases"/>
    <property type="match status" value="2"/>
</dbReference>
<proteinExistence type="predicted"/>
<dbReference type="PANTHER" id="PTHR42957">
    <property type="entry name" value="HELICASE MJ1565-RELATED"/>
    <property type="match status" value="1"/>
</dbReference>
<dbReference type="InterPro" id="IPR002789">
    <property type="entry name" value="HerA_central"/>
</dbReference>
<dbReference type="InterPro" id="IPR008571">
    <property type="entry name" value="HerA-like"/>
</dbReference>
<dbReference type="InterPro" id="IPR003593">
    <property type="entry name" value="AAA+_ATPase"/>
</dbReference>
<dbReference type="AlphaFoldDB" id="A0A0R1P607"/>
<dbReference type="PATRIC" id="fig|1423746.3.peg.295"/>
<sequence length="389" mass="43639">MGPFATMSSGKPWSGKATDLVKRHLLVVGQTGSGKTTTTLSLLNQLQKANYTTIIFDPTGEYAQLPNAVTYRLGDNAYLEAGQLSSDQLQEALDLPLNDELIAKVRSAVTALRIQENITQQKTVYRKLGVAIDQYERQAAKLGSWSRSFASAHLAQQLIEEFIVPYSDDRADYHLLGQQYDRPTINHLWGAITAIQAELSSERFRALFDPDPHPGVFKTELNFVIKMFLTHQTSHRTLVIDLSALKQFESSQRTVISLLLKNLLNSRLQGKASFPVNIVIDEAHRYLPTDEQQLADNGIFQVLREGRKVNLSMTLTTQSPLDLPARLRSQFAHLLIHHLASADEMTSLAHGHHFSLEQLMNLTTGQALLVLPHQENQLINVNLPDWFRA</sequence>
<dbReference type="SUPFAM" id="SSF52540">
    <property type="entry name" value="P-loop containing nucleoside triphosphate hydrolases"/>
    <property type="match status" value="1"/>
</dbReference>
<dbReference type="STRING" id="1423746.FD27_GL000288"/>
<keyword evidence="3" id="KW-1185">Reference proteome</keyword>
<name>A0A0R1P607_9LACO</name>
<evidence type="ECO:0000259" key="1">
    <source>
        <dbReference type="SMART" id="SM00382"/>
    </source>
</evidence>
<dbReference type="SMART" id="SM00382">
    <property type="entry name" value="AAA"/>
    <property type="match status" value="1"/>
</dbReference>
<comment type="caution">
    <text evidence="2">The sequence shown here is derived from an EMBL/GenBank/DDBJ whole genome shotgun (WGS) entry which is preliminary data.</text>
</comment>
<organism evidence="2 3">
    <name type="scientific">Limosilactobacillus frumenti DSM 13145</name>
    <dbReference type="NCBI Taxonomy" id="1423746"/>
    <lineage>
        <taxon>Bacteria</taxon>
        <taxon>Bacillati</taxon>
        <taxon>Bacillota</taxon>
        <taxon>Bacilli</taxon>
        <taxon>Lactobacillales</taxon>
        <taxon>Lactobacillaceae</taxon>
        <taxon>Limosilactobacillus</taxon>
    </lineage>
</organism>
<dbReference type="Pfam" id="PF01935">
    <property type="entry name" value="DUF87"/>
    <property type="match status" value="1"/>
</dbReference>
<accession>A0A0R1P607</accession>
<dbReference type="Proteomes" id="UP000051445">
    <property type="component" value="Unassembled WGS sequence"/>
</dbReference>
<reference evidence="2 3" key="1">
    <citation type="journal article" date="2015" name="Genome Announc.">
        <title>Expanding the biotechnology potential of lactobacilli through comparative genomics of 213 strains and associated genera.</title>
        <authorList>
            <person name="Sun Z."/>
            <person name="Harris H.M."/>
            <person name="McCann A."/>
            <person name="Guo C."/>
            <person name="Argimon S."/>
            <person name="Zhang W."/>
            <person name="Yang X."/>
            <person name="Jeffery I.B."/>
            <person name="Cooney J.C."/>
            <person name="Kagawa T.F."/>
            <person name="Liu W."/>
            <person name="Song Y."/>
            <person name="Salvetti E."/>
            <person name="Wrobel A."/>
            <person name="Rasinkangas P."/>
            <person name="Parkhill J."/>
            <person name="Rea M.C."/>
            <person name="O'Sullivan O."/>
            <person name="Ritari J."/>
            <person name="Douillard F.P."/>
            <person name="Paul Ross R."/>
            <person name="Yang R."/>
            <person name="Briner A.E."/>
            <person name="Felis G.E."/>
            <person name="de Vos W.M."/>
            <person name="Barrangou R."/>
            <person name="Klaenhammer T.R."/>
            <person name="Caufield P.W."/>
            <person name="Cui Y."/>
            <person name="Zhang H."/>
            <person name="O'Toole P.W."/>
        </authorList>
    </citation>
    <scope>NUCLEOTIDE SEQUENCE [LARGE SCALE GENOMIC DNA]</scope>
    <source>
        <strain evidence="2 3">DSM 13145</strain>
    </source>
</reference>
<protein>
    <submittedName>
        <fullName evidence="2">ATPase</fullName>
    </submittedName>
</protein>
<dbReference type="RefSeq" id="WP_083482672.1">
    <property type="nucleotide sequence ID" value="NZ_AZER01000013.1"/>
</dbReference>
<feature type="domain" description="AAA+ ATPase" evidence="1">
    <location>
        <begin position="21"/>
        <end position="337"/>
    </location>
</feature>
<evidence type="ECO:0000313" key="2">
    <source>
        <dbReference type="EMBL" id="KRL28014.1"/>
    </source>
</evidence>
<dbReference type="InterPro" id="IPR027417">
    <property type="entry name" value="P-loop_NTPase"/>
</dbReference>